<feature type="transmembrane region" description="Helical" evidence="5">
    <location>
        <begin position="94"/>
        <end position="120"/>
    </location>
</feature>
<evidence type="ECO:0000256" key="1">
    <source>
        <dbReference type="ARBA" id="ARBA00004141"/>
    </source>
</evidence>
<keyword evidence="3 5" id="KW-1133">Transmembrane helix</keyword>
<evidence type="ECO:0000256" key="5">
    <source>
        <dbReference type="SAM" id="Phobius"/>
    </source>
</evidence>
<dbReference type="PANTHER" id="PTHR30249:SF0">
    <property type="entry name" value="PLASTIDAL GLYCOLATE_GLYCERATE TRANSLOCATOR 1, CHLOROPLASTIC"/>
    <property type="match status" value="1"/>
</dbReference>
<sequence>MTDALTSLSQHPLFSVTITVSAFLLAMWLYRRSQWIVLQPVLVGTLLTIVLLRLCKVDYATYHQHSALLWLLLGPATVALAVPLYHGLPRIRSLLVPTLLTLSVGTAMMLGLTIALARLLGADTVLTMSLAPKSVTSPVAILLSAQTGGVASLTATFVMITGVLGAMTGPGLLTYCGVTLPAARGLMLGLSAHAVGTLQALKEDGETGAFAALGMSLTGVLTALLYGLWGTLR</sequence>
<evidence type="ECO:0000256" key="2">
    <source>
        <dbReference type="ARBA" id="ARBA00022692"/>
    </source>
</evidence>
<keyword evidence="4 5" id="KW-0472">Membrane</keyword>
<feature type="transmembrane region" description="Helical" evidence="5">
    <location>
        <begin position="36"/>
        <end position="55"/>
    </location>
</feature>
<evidence type="ECO:0000313" key="6">
    <source>
        <dbReference type="EMBL" id="PPC73961.1"/>
    </source>
</evidence>
<evidence type="ECO:0000313" key="7">
    <source>
        <dbReference type="Proteomes" id="UP000238196"/>
    </source>
</evidence>
<dbReference type="Proteomes" id="UP000238196">
    <property type="component" value="Unassembled WGS sequence"/>
</dbReference>
<keyword evidence="2 5" id="KW-0812">Transmembrane</keyword>
<feature type="transmembrane region" description="Helical" evidence="5">
    <location>
        <begin position="141"/>
        <end position="166"/>
    </location>
</feature>
<dbReference type="PANTHER" id="PTHR30249">
    <property type="entry name" value="PUTATIVE SEROTONIN TRANSPORTER"/>
    <property type="match status" value="1"/>
</dbReference>
<dbReference type="OrthoDB" id="9811701at2"/>
<name>A0A2S5KGN5_9PROT</name>
<comment type="subcellular location">
    <subcellularLocation>
        <location evidence="1">Membrane</location>
        <topology evidence="1">Multi-pass membrane protein</topology>
    </subcellularLocation>
</comment>
<evidence type="ECO:0000256" key="4">
    <source>
        <dbReference type="ARBA" id="ARBA00023136"/>
    </source>
</evidence>
<protein>
    <submittedName>
        <fullName evidence="6">LrgB family protein</fullName>
    </submittedName>
</protein>
<dbReference type="InterPro" id="IPR007300">
    <property type="entry name" value="CidB/LrgB"/>
</dbReference>
<reference evidence="6 7" key="1">
    <citation type="submission" date="2018-02" db="EMBL/GenBank/DDBJ databases">
        <title>novel marine gammaproteobacteria from coastal saline agro ecosystem.</title>
        <authorList>
            <person name="Krishnan R."/>
            <person name="Ramesh Kumar N."/>
        </authorList>
    </citation>
    <scope>NUCLEOTIDE SEQUENCE [LARGE SCALE GENOMIC DNA]</scope>
    <source>
        <strain evidence="6 7">228</strain>
    </source>
</reference>
<dbReference type="Pfam" id="PF04172">
    <property type="entry name" value="LrgB"/>
    <property type="match status" value="1"/>
</dbReference>
<dbReference type="GO" id="GO:0016020">
    <property type="term" value="C:membrane"/>
    <property type="evidence" value="ECO:0007669"/>
    <property type="project" value="UniProtKB-SubCell"/>
</dbReference>
<feature type="transmembrane region" description="Helical" evidence="5">
    <location>
        <begin position="208"/>
        <end position="229"/>
    </location>
</feature>
<evidence type="ECO:0000256" key="3">
    <source>
        <dbReference type="ARBA" id="ARBA00022989"/>
    </source>
</evidence>
<comment type="caution">
    <text evidence="6">The sequence shown here is derived from an EMBL/GenBank/DDBJ whole genome shotgun (WGS) entry which is preliminary data.</text>
</comment>
<dbReference type="EMBL" id="PRLP01000169">
    <property type="protein sequence ID" value="PPC73961.1"/>
    <property type="molecule type" value="Genomic_DNA"/>
</dbReference>
<gene>
    <name evidence="6" type="ORF">C4K68_27970</name>
</gene>
<organism evidence="6 7">
    <name type="scientific">Proteobacteria bacterium 228</name>
    <dbReference type="NCBI Taxonomy" id="2083153"/>
    <lineage>
        <taxon>Bacteria</taxon>
        <taxon>Pseudomonadati</taxon>
        <taxon>Pseudomonadota</taxon>
    </lineage>
</organism>
<feature type="transmembrane region" description="Helical" evidence="5">
    <location>
        <begin position="12"/>
        <end position="30"/>
    </location>
</feature>
<proteinExistence type="predicted"/>
<feature type="transmembrane region" description="Helical" evidence="5">
    <location>
        <begin position="67"/>
        <end position="88"/>
    </location>
</feature>
<dbReference type="AlphaFoldDB" id="A0A2S5KGN5"/>
<accession>A0A2S5KGN5</accession>